<feature type="domain" description="3-dehydroquinate synthase C-terminal" evidence="19">
    <location>
        <begin position="200"/>
        <end position="339"/>
    </location>
</feature>
<evidence type="ECO:0000256" key="14">
    <source>
        <dbReference type="ARBA" id="ARBA00023141"/>
    </source>
</evidence>
<gene>
    <name evidence="17 20" type="primary">aroB</name>
    <name evidence="20" type="ORF">H9X80_00695</name>
</gene>
<evidence type="ECO:0000256" key="13">
    <source>
        <dbReference type="ARBA" id="ARBA00023027"/>
    </source>
</evidence>
<dbReference type="Proteomes" id="UP000712527">
    <property type="component" value="Unassembled WGS sequence"/>
</dbReference>
<evidence type="ECO:0000256" key="15">
    <source>
        <dbReference type="ARBA" id="ARBA00023239"/>
    </source>
</evidence>
<dbReference type="Pfam" id="PF01761">
    <property type="entry name" value="DHQ_synthase"/>
    <property type="match status" value="1"/>
</dbReference>
<dbReference type="CDD" id="cd08195">
    <property type="entry name" value="DHQS"/>
    <property type="match status" value="1"/>
</dbReference>
<evidence type="ECO:0000259" key="19">
    <source>
        <dbReference type="Pfam" id="PF24621"/>
    </source>
</evidence>
<dbReference type="SUPFAM" id="SSF56796">
    <property type="entry name" value="Dehydroquinate synthase-like"/>
    <property type="match status" value="1"/>
</dbReference>
<keyword evidence="15 17" id="KW-0456">Lyase</keyword>
<dbReference type="Pfam" id="PF24621">
    <property type="entry name" value="DHQS_C"/>
    <property type="match status" value="1"/>
</dbReference>
<evidence type="ECO:0000256" key="4">
    <source>
        <dbReference type="ARBA" id="ARBA00004661"/>
    </source>
</evidence>
<keyword evidence="10 17" id="KW-0479">Metal-binding</keyword>
<feature type="binding site" evidence="17">
    <location>
        <position position="202"/>
    </location>
    <ligand>
        <name>Zn(2+)</name>
        <dbReference type="ChEBI" id="CHEBI:29105"/>
    </ligand>
</feature>
<dbReference type="EMBL" id="JACSNQ010000001">
    <property type="protein sequence ID" value="MBM6774078.1"/>
    <property type="molecule type" value="Genomic_DNA"/>
</dbReference>
<evidence type="ECO:0000256" key="6">
    <source>
        <dbReference type="ARBA" id="ARBA00013031"/>
    </source>
</evidence>
<comment type="caution">
    <text evidence="20">The sequence shown here is derived from an EMBL/GenBank/DDBJ whole genome shotgun (WGS) entry which is preliminary data.</text>
</comment>
<evidence type="ECO:0000256" key="17">
    <source>
        <dbReference type="HAMAP-Rule" id="MF_00110"/>
    </source>
</evidence>
<evidence type="ECO:0000256" key="9">
    <source>
        <dbReference type="ARBA" id="ARBA00022605"/>
    </source>
</evidence>
<comment type="cofactor">
    <cofactor evidence="2 17">
        <name>NAD(+)</name>
        <dbReference type="ChEBI" id="CHEBI:57540"/>
    </cofactor>
</comment>
<evidence type="ECO:0000256" key="3">
    <source>
        <dbReference type="ARBA" id="ARBA00004496"/>
    </source>
</evidence>
<evidence type="ECO:0000256" key="11">
    <source>
        <dbReference type="ARBA" id="ARBA00022741"/>
    </source>
</evidence>
<feature type="binding site" evidence="17">
    <location>
        <position position="265"/>
    </location>
    <ligand>
        <name>Zn(2+)</name>
        <dbReference type="ChEBI" id="CHEBI:29105"/>
    </ligand>
</feature>
<comment type="function">
    <text evidence="17">Catalyzes the conversion of 3-deoxy-D-arabino-heptulosonate 7-phosphate (DAHP) to dehydroquinate (DHQ).</text>
</comment>
<keyword evidence="14 17" id="KW-0057">Aromatic amino acid biosynthesis</keyword>
<comment type="subcellular location">
    <subcellularLocation>
        <location evidence="3 17">Cytoplasm</location>
    </subcellularLocation>
</comment>
<evidence type="ECO:0000256" key="7">
    <source>
        <dbReference type="ARBA" id="ARBA00017684"/>
    </source>
</evidence>
<feature type="binding site" evidence="17">
    <location>
        <begin position="187"/>
        <end position="190"/>
    </location>
    <ligand>
        <name>NAD(+)</name>
        <dbReference type="ChEBI" id="CHEBI:57540"/>
    </ligand>
</feature>
<keyword evidence="13 17" id="KW-0520">NAD</keyword>
<evidence type="ECO:0000313" key="21">
    <source>
        <dbReference type="Proteomes" id="UP000712527"/>
    </source>
</evidence>
<dbReference type="InterPro" id="IPR056179">
    <property type="entry name" value="DHQS_C"/>
</dbReference>
<evidence type="ECO:0000256" key="12">
    <source>
        <dbReference type="ARBA" id="ARBA00022833"/>
    </source>
</evidence>
<dbReference type="RefSeq" id="WP_204792420.1">
    <property type="nucleotide sequence ID" value="NZ_JACSNQ010000001.1"/>
</dbReference>
<protein>
    <recommendedName>
        <fullName evidence="7 17">3-dehydroquinate synthase</fullName>
        <shortName evidence="17">DHQS</shortName>
        <ecNumber evidence="6 17">4.2.3.4</ecNumber>
    </recommendedName>
</protein>
<dbReference type="NCBIfam" id="TIGR01357">
    <property type="entry name" value="aroB"/>
    <property type="match status" value="1"/>
</dbReference>
<evidence type="ECO:0000313" key="20">
    <source>
        <dbReference type="EMBL" id="MBM6774078.1"/>
    </source>
</evidence>
<accession>A0ABS2F0K8</accession>
<sequence>MSERCDDTRGEKDPGVATRLVHVGASAAYDVHVGAGILPELGAVAREAAGGARCCVVSETHVAPLYADAAEASLAAAGYDVAERVVFPAGERHKRLSTLGEILEALAARELGRSDVVVALGGGVAGDVAGLAAALYLRGVAVVQVPTSLLAMVDSSVGGKTAVDLEAGKNLAGAFWQPCAVVADVRTLATVPDELFRDSCGEVVKHAVLADAALLDRLTERPLTKLRHDEASLVDVVARNVEIKRDVVQADEREAGVRQTLNLGHTIGHAIEAASEFTLGHGSCVAAGLCMMARASARRGWCSGETATRIERCVAAHGLPTGSELPADLLMHYMAHDKKRHGEAVNVVVPVEVGRCEVRRVGLDELRELVELGR</sequence>
<dbReference type="HAMAP" id="MF_00110">
    <property type="entry name" value="DHQ_synthase"/>
    <property type="match status" value="1"/>
</dbReference>
<dbReference type="PANTHER" id="PTHR43622:SF7">
    <property type="entry name" value="3-DEHYDROQUINATE SYNTHASE, CHLOROPLASTIC"/>
    <property type="match status" value="1"/>
</dbReference>
<comment type="caution">
    <text evidence="17">Lacks conserved residue(s) required for the propagation of feature annotation.</text>
</comment>
<dbReference type="InterPro" id="IPR050071">
    <property type="entry name" value="Dehydroquinate_synthase"/>
</dbReference>
<evidence type="ECO:0000256" key="10">
    <source>
        <dbReference type="ARBA" id="ARBA00022723"/>
    </source>
</evidence>
<organism evidence="20 21">
    <name type="scientific">Olsenella profusa</name>
    <dbReference type="NCBI Taxonomy" id="138595"/>
    <lineage>
        <taxon>Bacteria</taxon>
        <taxon>Bacillati</taxon>
        <taxon>Actinomycetota</taxon>
        <taxon>Coriobacteriia</taxon>
        <taxon>Coriobacteriales</taxon>
        <taxon>Atopobiaceae</taxon>
        <taxon>Olsenella</taxon>
    </lineage>
</organism>
<comment type="pathway">
    <text evidence="4 17">Metabolic intermediate biosynthesis; chorismate biosynthesis; chorismate from D-erythrose 4-phosphate and phosphoenolpyruvate: step 2/7.</text>
</comment>
<dbReference type="GO" id="GO:0003856">
    <property type="term" value="F:3-dehydroquinate synthase activity"/>
    <property type="evidence" value="ECO:0007669"/>
    <property type="project" value="UniProtKB-EC"/>
</dbReference>
<reference evidence="20 21" key="1">
    <citation type="journal article" date="2021" name="Sci. Rep.">
        <title>The distribution of antibiotic resistance genes in chicken gut microbiota commensals.</title>
        <authorList>
            <person name="Juricova H."/>
            <person name="Matiasovicova J."/>
            <person name="Kubasova T."/>
            <person name="Cejkova D."/>
            <person name="Rychlik I."/>
        </authorList>
    </citation>
    <scope>NUCLEOTIDE SEQUENCE [LARGE SCALE GENOMIC DNA]</scope>
    <source>
        <strain evidence="20 21">An794</strain>
    </source>
</reference>
<name>A0ABS2F0K8_9ACTN</name>
<evidence type="ECO:0000256" key="16">
    <source>
        <dbReference type="ARBA" id="ARBA00023285"/>
    </source>
</evidence>
<comment type="cofactor">
    <cofactor evidence="17">
        <name>Co(2+)</name>
        <dbReference type="ChEBI" id="CHEBI:48828"/>
    </cofactor>
    <cofactor evidence="17">
        <name>Zn(2+)</name>
        <dbReference type="ChEBI" id="CHEBI:29105"/>
    </cofactor>
    <text evidence="17">Binds 1 divalent metal cation per subunit. Can use either Co(2+) or Zn(2+).</text>
</comment>
<dbReference type="Gene3D" id="1.20.1090.10">
    <property type="entry name" value="Dehydroquinate synthase-like - alpha domain"/>
    <property type="match status" value="1"/>
</dbReference>
<keyword evidence="21" id="KW-1185">Reference proteome</keyword>
<evidence type="ECO:0000256" key="8">
    <source>
        <dbReference type="ARBA" id="ARBA00022490"/>
    </source>
</evidence>
<comment type="catalytic activity">
    <reaction evidence="1 17">
        <text>7-phospho-2-dehydro-3-deoxy-D-arabino-heptonate = 3-dehydroquinate + phosphate</text>
        <dbReference type="Rhea" id="RHEA:21968"/>
        <dbReference type="ChEBI" id="CHEBI:32364"/>
        <dbReference type="ChEBI" id="CHEBI:43474"/>
        <dbReference type="ChEBI" id="CHEBI:58394"/>
        <dbReference type="EC" id="4.2.3.4"/>
    </reaction>
</comment>
<feature type="binding site" evidence="17">
    <location>
        <position position="169"/>
    </location>
    <ligand>
        <name>NAD(+)</name>
        <dbReference type="ChEBI" id="CHEBI:57540"/>
    </ligand>
</feature>
<feature type="binding site" evidence="17">
    <location>
        <begin position="123"/>
        <end position="127"/>
    </location>
    <ligand>
        <name>NAD(+)</name>
        <dbReference type="ChEBI" id="CHEBI:57540"/>
    </ligand>
</feature>
<feature type="binding site" evidence="17">
    <location>
        <position position="160"/>
    </location>
    <ligand>
        <name>NAD(+)</name>
        <dbReference type="ChEBI" id="CHEBI:57540"/>
    </ligand>
</feature>
<evidence type="ECO:0000256" key="5">
    <source>
        <dbReference type="ARBA" id="ARBA00005412"/>
    </source>
</evidence>
<evidence type="ECO:0000256" key="1">
    <source>
        <dbReference type="ARBA" id="ARBA00001393"/>
    </source>
</evidence>
<keyword evidence="8 17" id="KW-0963">Cytoplasm</keyword>
<dbReference type="EC" id="4.2.3.4" evidence="6 17"/>
<dbReference type="InterPro" id="IPR030960">
    <property type="entry name" value="DHQS/DOIS_N"/>
</dbReference>
<evidence type="ECO:0000256" key="2">
    <source>
        <dbReference type="ARBA" id="ARBA00001911"/>
    </source>
</evidence>
<proteinExistence type="inferred from homology"/>
<keyword evidence="11 17" id="KW-0547">Nucleotide-binding</keyword>
<feature type="domain" description="3-dehydroquinate synthase N-terminal" evidence="18">
    <location>
        <begin position="85"/>
        <end position="197"/>
    </location>
</feature>
<dbReference type="Gene3D" id="3.40.50.1970">
    <property type="match status" value="1"/>
</dbReference>
<comment type="similarity">
    <text evidence="5 17">Belongs to the sugar phosphate cyclases superfamily. Dehydroquinate synthase family.</text>
</comment>
<dbReference type="InterPro" id="IPR016037">
    <property type="entry name" value="DHQ_synth_AroB"/>
</dbReference>
<keyword evidence="16 17" id="KW-0170">Cobalt</keyword>
<feature type="binding site" evidence="17">
    <location>
        <position position="281"/>
    </location>
    <ligand>
        <name>Zn(2+)</name>
        <dbReference type="ChEBI" id="CHEBI:29105"/>
    </ligand>
</feature>
<dbReference type="PIRSF" id="PIRSF001455">
    <property type="entry name" value="DHQ_synth"/>
    <property type="match status" value="1"/>
</dbReference>
<keyword evidence="12 17" id="KW-0862">Zinc</keyword>
<evidence type="ECO:0000259" key="18">
    <source>
        <dbReference type="Pfam" id="PF01761"/>
    </source>
</evidence>
<dbReference type="PANTHER" id="PTHR43622">
    <property type="entry name" value="3-DEHYDROQUINATE SYNTHASE"/>
    <property type="match status" value="1"/>
</dbReference>
<dbReference type="InterPro" id="IPR030963">
    <property type="entry name" value="DHQ_synth_fam"/>
</dbReference>
<keyword evidence="9 17" id="KW-0028">Amino-acid biosynthesis</keyword>
<feature type="binding site" evidence="17">
    <location>
        <begin position="147"/>
        <end position="148"/>
    </location>
    <ligand>
        <name>NAD(+)</name>
        <dbReference type="ChEBI" id="CHEBI:57540"/>
    </ligand>
</feature>